<feature type="compositionally biased region" description="Acidic residues" evidence="1">
    <location>
        <begin position="138"/>
        <end position="151"/>
    </location>
</feature>
<dbReference type="Proteomes" id="UP000515211">
    <property type="component" value="Chromosome 4"/>
</dbReference>
<feature type="compositionally biased region" description="Low complexity" evidence="1">
    <location>
        <begin position="46"/>
        <end position="66"/>
    </location>
</feature>
<feature type="compositionally biased region" description="Basic and acidic residues" evidence="1">
    <location>
        <begin position="156"/>
        <end position="173"/>
    </location>
</feature>
<sequence>MAEVNYMGEPYGNTYNLSWRNHPNFSWKDQQKPQQGFNNGGRNRLSNSKPYPSSSQQQPENSEQNTSNLANLVSDLSKATFSFMSETRSSIRNLEAQVGQLSKKVIETPPNILPSNTEENPKRECKAIDVINVAECTREEEDENPSEEDENPSPSSKKEFPIKDPKESEAHTETIEIPLNLLPPFMSSEDYSSSEEDEDVTGEQITQYLGAIMKLNAKLFGNETWKSEPPLLISELDTWIQKILPQKRQDPDKFLIPCTIGTMTFEKALCDLGSGINLMPLSVMEKLGIIEVQPALFSLQLADKSLRQAYGIVEDVLVKVEGLYIFHNLRH</sequence>
<dbReference type="PANTHER" id="PTHR33067">
    <property type="entry name" value="RNA-DIRECTED DNA POLYMERASE-RELATED"/>
    <property type="match status" value="1"/>
</dbReference>
<dbReference type="InterPro" id="IPR021109">
    <property type="entry name" value="Peptidase_aspartic_dom_sf"/>
</dbReference>
<reference evidence="3" key="2">
    <citation type="submission" date="2025-08" db="UniProtKB">
        <authorList>
            <consortium name="RefSeq"/>
        </authorList>
    </citation>
    <scope>IDENTIFICATION</scope>
    <source>
        <tissue evidence="3">Whole plant</tissue>
    </source>
</reference>
<dbReference type="KEGG" id="adu:127746774"/>
<dbReference type="Gene3D" id="2.40.70.10">
    <property type="entry name" value="Acid Proteases"/>
    <property type="match status" value="1"/>
</dbReference>
<feature type="region of interest" description="Disordered" evidence="1">
    <location>
        <begin position="135"/>
        <end position="173"/>
    </location>
</feature>
<evidence type="ECO:0000313" key="2">
    <source>
        <dbReference type="Proteomes" id="UP000515211"/>
    </source>
</evidence>
<reference evidence="2" key="1">
    <citation type="journal article" date="2016" name="Nat. Genet.">
        <title>The genome sequences of Arachis duranensis and Arachis ipaensis, the diploid ancestors of cultivated peanut.</title>
        <authorList>
            <person name="Bertioli D.J."/>
            <person name="Cannon S.B."/>
            <person name="Froenicke L."/>
            <person name="Huang G."/>
            <person name="Farmer A.D."/>
            <person name="Cannon E.K."/>
            <person name="Liu X."/>
            <person name="Gao D."/>
            <person name="Clevenger J."/>
            <person name="Dash S."/>
            <person name="Ren L."/>
            <person name="Moretzsohn M.C."/>
            <person name="Shirasawa K."/>
            <person name="Huang W."/>
            <person name="Vidigal B."/>
            <person name="Abernathy B."/>
            <person name="Chu Y."/>
            <person name="Niederhuth C.E."/>
            <person name="Umale P."/>
            <person name="Araujo A.C."/>
            <person name="Kozik A."/>
            <person name="Kim K.D."/>
            <person name="Burow M.D."/>
            <person name="Varshney R.K."/>
            <person name="Wang X."/>
            <person name="Zhang X."/>
            <person name="Barkley N."/>
            <person name="Guimaraes P.M."/>
            <person name="Isobe S."/>
            <person name="Guo B."/>
            <person name="Liao B."/>
            <person name="Stalker H.T."/>
            <person name="Schmitz R.J."/>
            <person name="Scheffler B.E."/>
            <person name="Leal-Bertioli S.C."/>
            <person name="Xun X."/>
            <person name="Jackson S.A."/>
            <person name="Michelmore R."/>
            <person name="Ozias-Akins P."/>
        </authorList>
    </citation>
    <scope>NUCLEOTIDE SEQUENCE [LARGE SCALE GENOMIC DNA]</scope>
    <source>
        <strain evidence="2">cv. V14167</strain>
    </source>
</reference>
<dbReference type="CDD" id="cd00303">
    <property type="entry name" value="retropepsin_like"/>
    <property type="match status" value="1"/>
</dbReference>
<gene>
    <name evidence="3" type="primary">LOC127746774</name>
</gene>
<evidence type="ECO:0000256" key="1">
    <source>
        <dbReference type="SAM" id="MobiDB-lite"/>
    </source>
</evidence>
<proteinExistence type="predicted"/>
<feature type="region of interest" description="Disordered" evidence="1">
    <location>
        <begin position="22"/>
        <end position="66"/>
    </location>
</feature>
<protein>
    <submittedName>
        <fullName evidence="3">Uncharacterized protein LOC127746774</fullName>
    </submittedName>
</protein>
<dbReference type="RefSeq" id="XP_052117048.1">
    <property type="nucleotide sequence ID" value="XM_052261088.1"/>
</dbReference>
<dbReference type="PANTHER" id="PTHR33067:SF9">
    <property type="entry name" value="RNA-DIRECTED DNA POLYMERASE"/>
    <property type="match status" value="1"/>
</dbReference>
<dbReference type="GeneID" id="127746774"/>
<accession>A0A9C6WVG1</accession>
<dbReference type="AlphaFoldDB" id="A0A9C6WVG1"/>
<name>A0A9C6WVG1_ARADU</name>
<keyword evidence="2" id="KW-1185">Reference proteome</keyword>
<feature type="compositionally biased region" description="Polar residues" evidence="1">
    <location>
        <begin position="22"/>
        <end position="45"/>
    </location>
</feature>
<organism evidence="2 3">
    <name type="scientific">Arachis duranensis</name>
    <name type="common">Wild peanut</name>
    <dbReference type="NCBI Taxonomy" id="130453"/>
    <lineage>
        <taxon>Eukaryota</taxon>
        <taxon>Viridiplantae</taxon>
        <taxon>Streptophyta</taxon>
        <taxon>Embryophyta</taxon>
        <taxon>Tracheophyta</taxon>
        <taxon>Spermatophyta</taxon>
        <taxon>Magnoliopsida</taxon>
        <taxon>eudicotyledons</taxon>
        <taxon>Gunneridae</taxon>
        <taxon>Pentapetalae</taxon>
        <taxon>rosids</taxon>
        <taxon>fabids</taxon>
        <taxon>Fabales</taxon>
        <taxon>Fabaceae</taxon>
        <taxon>Papilionoideae</taxon>
        <taxon>50 kb inversion clade</taxon>
        <taxon>dalbergioids sensu lato</taxon>
        <taxon>Dalbergieae</taxon>
        <taxon>Pterocarpus clade</taxon>
        <taxon>Arachis</taxon>
    </lineage>
</organism>
<evidence type="ECO:0000313" key="3">
    <source>
        <dbReference type="RefSeq" id="XP_052117048.1"/>
    </source>
</evidence>